<keyword evidence="2" id="KW-1185">Reference proteome</keyword>
<gene>
    <name evidence="1" type="ORF">J8273_4774</name>
</gene>
<accession>A0A8J6E9Q1</accession>
<evidence type="ECO:0000313" key="2">
    <source>
        <dbReference type="Proteomes" id="UP000717585"/>
    </source>
</evidence>
<evidence type="ECO:0000313" key="1">
    <source>
        <dbReference type="EMBL" id="KAG9393655.1"/>
    </source>
</evidence>
<protein>
    <submittedName>
        <fullName evidence="1">Uncharacterized protein</fullName>
    </submittedName>
</protein>
<comment type="caution">
    <text evidence="1">The sequence shown here is derived from an EMBL/GenBank/DDBJ whole genome shotgun (WGS) entry which is preliminary data.</text>
</comment>
<sequence length="1526" mass="167272">MLLTSQELPHQADIPMNDEAFLNELSTSLDSHRNDQKHEQLINANMIPHAKLSNWNLSVTIPDSSKFLQTLLVACAPHLKHFTDLTITVGASFDVTSDPASEDDPQRYYTATLRDEDAWAVAAITEGNKACLDSSISCSRPAPRQFSPPPMSSDVTYLPSLARLLADAIASGVPDESYFTLLLGDDFEVTLGPNGLAASSYNTKVEELIAAFSTLHWAITRRPLSSLPVRAPLFTVRQADLSAVLAAFIEYYASLPVNAAQLSLSLQVLGSRVTCYANVFTAQPTIEQAMIAGYTALLATVRAIRRPEETKVIVPEAADNQEIRALLQAVATRETNFSLHFDGFHVCRRAGSSALHCLPNDVTLPGAAPVITALEAWNVDHREDTRTVAQLVTDLDRPMVQSEFPLIVSCGAVTCEVDRDPGNNVLSASANAPCEVRAVVRQANFHSNAHAPRSVPDAEHCLKKAMKDLTSFEFFSAQVDHVMVATRWGSFVLDAGHTDLETAAGELNQSLADTIVKNITEKGPDVDARLTTDEPGLAHRPAPIPRDPGLGPGTVVIRFSGRWPYGIEKRKGSLIVRGAAIPKSVRCLVDRFNKLRGELARPPDVHGNIAIDTTTLEPTELRILLLALASRYKPQTQPQVTLTGAHGVSITLDSPEGQVPYFEAIPADKALDDVLGEANRIIYCAEKKTCISAQTVPGNRNGPGISLLPTPHTPVDPQDVVDLAAAAFGTTDHSLDHLVPFHTRIGGLEVRLEGQDGGPEWLKLKGQDAASAKHGKVLREELIEPFDKALVVLRLAKAGDPTTTSVRITGHAGLGAGLSMGRLADLISHRSDWTNATEFAVQCTDKNDTEKVTVRGSNGFFDLDLDSTVKSTFMERLRRLFGFAEFNELVSALRCANGNALRTHLDAIKKGGKSSRIVIPARFVSKERLGEAELDMLLSHFDFEADDAEFDVTLTSIFNPVRVRNKPFETFDPPQTPTGVSYLWFDPEHYERQELDSIQRDFIATPSAGEWAKCKQAVLQFNQDRNNDVFDPNGKAHSAISKLFKDDSPDTVALYSPALDWSIASEAFGIAPATDRVLVVQIADPLPCTIALSTAGLKWHGRPGTVMPMKELEESLKQQVKAGTVVTSLRGKEDKALRNRMGRVVTQFIKASCYIGFPSRLEGNISIRRDFSSDDGRKILRCIIDMSPSYRPATFSMKIKDNDMKVSATVELKTERKTLTLTSWVDESTKSPDYVPIKKTVEVTTHSFATKSRCKKIRARLKDFNKKLVEHPDPEHSFTAGMTDIAVVANPASKVAVTLQQAESVLTNPATAQSSKSLVIRMTKPAVTIFRDTKTGFYYQTARNASVRKLLYEENREIIRIQKKLGKGVLKEDMSGAKIVIVPPDCCPMTHEEGCALINALISNITLEREAWPSKFRIRFPVTDGSPRLVMSVGGMGESFSRSLQERWADLRSSESNSSSGMSMSVKEGHEFYHAFNYGMQIGYSRRIFHTTVAAVNGWSRTSPSSRINTIYAGTLSQPPTNQESG</sequence>
<organism evidence="1 2">
    <name type="scientific">Carpediemonas membranifera</name>
    <dbReference type="NCBI Taxonomy" id="201153"/>
    <lineage>
        <taxon>Eukaryota</taxon>
        <taxon>Metamonada</taxon>
        <taxon>Carpediemonas-like organisms</taxon>
        <taxon>Carpediemonas</taxon>
    </lineage>
</organism>
<dbReference type="Proteomes" id="UP000717585">
    <property type="component" value="Unassembled WGS sequence"/>
</dbReference>
<reference evidence="1" key="1">
    <citation type="submission" date="2021-05" db="EMBL/GenBank/DDBJ databases">
        <title>A free-living protist that lacks canonical eukaryotic 1 DNA replication and segregation systems.</title>
        <authorList>
            <person name="Salas-Leiva D.E."/>
            <person name="Tromer E.C."/>
            <person name="Curtis B.A."/>
            <person name="Jerlstrom-Hultqvist J."/>
            <person name="Kolisko M."/>
            <person name="Yi Z."/>
            <person name="Salas-Leiva J.S."/>
            <person name="Gallot-Lavallee L."/>
            <person name="Kops G.J.P.L."/>
            <person name="Archibald J.M."/>
            <person name="Simpson A.G.B."/>
            <person name="Roger A.J."/>
        </authorList>
    </citation>
    <scope>NUCLEOTIDE SEQUENCE</scope>
    <source>
        <strain evidence="1">BICM</strain>
    </source>
</reference>
<name>A0A8J6E9Q1_9EUKA</name>
<dbReference type="EMBL" id="JAHDYR010000021">
    <property type="protein sequence ID" value="KAG9393655.1"/>
    <property type="molecule type" value="Genomic_DNA"/>
</dbReference>
<proteinExistence type="predicted"/>